<dbReference type="PROSITE" id="PS51186">
    <property type="entry name" value="GNAT"/>
    <property type="match status" value="1"/>
</dbReference>
<feature type="region of interest" description="Disordered" evidence="10">
    <location>
        <begin position="108"/>
        <end position="146"/>
    </location>
</feature>
<dbReference type="CDD" id="cd04301">
    <property type="entry name" value="NAT_SF"/>
    <property type="match status" value="1"/>
</dbReference>
<comment type="similarity">
    <text evidence="8">Belongs to the camello family.</text>
</comment>
<evidence type="ECO:0000256" key="10">
    <source>
        <dbReference type="SAM" id="MobiDB-lite"/>
    </source>
</evidence>
<keyword evidence="3 11" id="KW-0812">Transmembrane</keyword>
<feature type="compositionally biased region" description="Basic and acidic residues" evidence="10">
    <location>
        <begin position="137"/>
        <end position="146"/>
    </location>
</feature>
<keyword evidence="4 11" id="KW-1133">Transmembrane helix</keyword>
<evidence type="ECO:0000313" key="14">
    <source>
        <dbReference type="Proteomes" id="UP000316079"/>
    </source>
</evidence>
<keyword evidence="6" id="KW-0012">Acyltransferase</keyword>
<dbReference type="EMBL" id="SRMA01026907">
    <property type="protein sequence ID" value="TRY65537.1"/>
    <property type="molecule type" value="Genomic_DNA"/>
</dbReference>
<dbReference type="InterPro" id="IPR000182">
    <property type="entry name" value="GNAT_dom"/>
</dbReference>
<reference evidence="13 14" key="1">
    <citation type="journal article" date="2019" name="Sci. Data">
        <title>Hybrid genome assembly and annotation of Danionella translucida.</title>
        <authorList>
            <person name="Kadobianskyi M."/>
            <person name="Schulze L."/>
            <person name="Schuelke M."/>
            <person name="Judkewitz B."/>
        </authorList>
    </citation>
    <scope>NUCLEOTIDE SEQUENCE [LARGE SCALE GENOMIC DNA]</scope>
    <source>
        <strain evidence="13 14">Bolton</strain>
    </source>
</reference>
<dbReference type="OrthoDB" id="41532at2759"/>
<dbReference type="InterPro" id="IPR016181">
    <property type="entry name" value="Acyl_CoA_acyltransferase"/>
</dbReference>
<dbReference type="AlphaFoldDB" id="A0A553NJG1"/>
<name>A0A553NJG1_9TELE</name>
<evidence type="ECO:0000313" key="13">
    <source>
        <dbReference type="EMBL" id="TRY65537.1"/>
    </source>
</evidence>
<dbReference type="PANTHER" id="PTHR13947:SF51">
    <property type="entry name" value="N-ACETYLTRANSFERASE 14-RELATED"/>
    <property type="match status" value="1"/>
</dbReference>
<evidence type="ECO:0000256" key="5">
    <source>
        <dbReference type="ARBA" id="ARBA00023136"/>
    </source>
</evidence>
<dbReference type="GO" id="GO:0016020">
    <property type="term" value="C:membrane"/>
    <property type="evidence" value="ECO:0007669"/>
    <property type="project" value="UniProtKB-SubCell"/>
</dbReference>
<evidence type="ECO:0000259" key="12">
    <source>
        <dbReference type="PROSITE" id="PS51186"/>
    </source>
</evidence>
<keyword evidence="14" id="KW-1185">Reference proteome</keyword>
<evidence type="ECO:0000256" key="3">
    <source>
        <dbReference type="ARBA" id="ARBA00022692"/>
    </source>
</evidence>
<evidence type="ECO:0000256" key="8">
    <source>
        <dbReference type="ARBA" id="ARBA00038470"/>
    </source>
</evidence>
<gene>
    <name evidence="13" type="ORF">DNTS_001174</name>
</gene>
<feature type="domain" description="N-acetyltransferase" evidence="12">
    <location>
        <begin position="103"/>
        <end position="272"/>
    </location>
</feature>
<accession>A0A553NJG1</accession>
<sequence>MVRVDLGDVVLRRMQEKDIEDVKALIKEGLEGTENRLVLHLLTRPLALLLLAILSSILRCLLHSFILALVIPVFLSVIYLKFTIPRSGGILGSSRPFWDYVGSSYKAETEPDLPNPHSQRSNLSSKPEKTRRRKKTKEKEVEREHVDEDELKQRARVAGKVWVADSDGEIVGCVARDGWSRDGVCRVCRLVVQCWYRREGLGRLMVQGLEARTKECGIRRVIAHVPFPSKLGEAFFRRLGYRLQGETAGIEEEEEEEDYEEPEKGWLGYPLTRVFIKDL</sequence>
<evidence type="ECO:0000256" key="9">
    <source>
        <dbReference type="ARBA" id="ARBA00040241"/>
    </source>
</evidence>
<organism evidence="13 14">
    <name type="scientific">Danionella cerebrum</name>
    <dbReference type="NCBI Taxonomy" id="2873325"/>
    <lineage>
        <taxon>Eukaryota</taxon>
        <taxon>Metazoa</taxon>
        <taxon>Chordata</taxon>
        <taxon>Craniata</taxon>
        <taxon>Vertebrata</taxon>
        <taxon>Euteleostomi</taxon>
        <taxon>Actinopterygii</taxon>
        <taxon>Neopterygii</taxon>
        <taxon>Teleostei</taxon>
        <taxon>Ostariophysi</taxon>
        <taxon>Cypriniformes</taxon>
        <taxon>Danionidae</taxon>
        <taxon>Danioninae</taxon>
        <taxon>Danionella</taxon>
    </lineage>
</organism>
<comment type="subcellular location">
    <subcellularLocation>
        <location evidence="1">Membrane</location>
    </subcellularLocation>
</comment>
<dbReference type="InterPro" id="IPR050769">
    <property type="entry name" value="NAT_camello-type"/>
</dbReference>
<evidence type="ECO:0000256" key="4">
    <source>
        <dbReference type="ARBA" id="ARBA00022989"/>
    </source>
</evidence>
<evidence type="ECO:0000256" key="11">
    <source>
        <dbReference type="SAM" id="Phobius"/>
    </source>
</evidence>
<feature type="compositionally biased region" description="Polar residues" evidence="10">
    <location>
        <begin position="116"/>
        <end position="125"/>
    </location>
</feature>
<dbReference type="Pfam" id="PF00583">
    <property type="entry name" value="Acetyltransf_1"/>
    <property type="match status" value="1"/>
</dbReference>
<comment type="caution">
    <text evidence="13">The sequence shown here is derived from an EMBL/GenBank/DDBJ whole genome shotgun (WGS) entry which is preliminary data.</text>
</comment>
<dbReference type="GO" id="GO:0008080">
    <property type="term" value="F:N-acetyltransferase activity"/>
    <property type="evidence" value="ECO:0007669"/>
    <property type="project" value="InterPro"/>
</dbReference>
<dbReference type="Proteomes" id="UP000316079">
    <property type="component" value="Unassembled WGS sequence"/>
</dbReference>
<feature type="transmembrane region" description="Helical" evidence="11">
    <location>
        <begin position="61"/>
        <end position="80"/>
    </location>
</feature>
<dbReference type="PANTHER" id="PTHR13947">
    <property type="entry name" value="GNAT FAMILY N-ACETYLTRANSFERASE"/>
    <property type="match status" value="1"/>
</dbReference>
<feature type="transmembrane region" description="Helical" evidence="11">
    <location>
        <begin position="37"/>
        <end position="55"/>
    </location>
</feature>
<dbReference type="SUPFAM" id="SSF55729">
    <property type="entry name" value="Acyl-CoA N-acyltransferases (Nat)"/>
    <property type="match status" value="1"/>
</dbReference>
<comment type="function">
    <text evidence="7">Probable acetyltransferase.</text>
</comment>
<dbReference type="STRING" id="623744.A0A553NJG1"/>
<evidence type="ECO:0000256" key="6">
    <source>
        <dbReference type="ARBA" id="ARBA00023315"/>
    </source>
</evidence>
<proteinExistence type="inferred from homology"/>
<keyword evidence="5 11" id="KW-0472">Membrane</keyword>
<protein>
    <recommendedName>
        <fullName evidence="9">Probable N-acetyltransferase 14</fullName>
    </recommendedName>
</protein>
<evidence type="ECO:0000256" key="1">
    <source>
        <dbReference type="ARBA" id="ARBA00004370"/>
    </source>
</evidence>
<keyword evidence="2" id="KW-0808">Transferase</keyword>
<evidence type="ECO:0000256" key="7">
    <source>
        <dbReference type="ARBA" id="ARBA00037582"/>
    </source>
</evidence>
<dbReference type="Gene3D" id="3.40.630.30">
    <property type="match status" value="1"/>
</dbReference>
<evidence type="ECO:0000256" key="2">
    <source>
        <dbReference type="ARBA" id="ARBA00022679"/>
    </source>
</evidence>